<dbReference type="Gene3D" id="2.30.39.10">
    <property type="entry name" value="Alpha-1-antitrypsin, domain 1"/>
    <property type="match status" value="1"/>
</dbReference>
<name>A0A0A9YGB2_LYGHE</name>
<organism evidence="3">
    <name type="scientific">Lygus hesperus</name>
    <name type="common">Western plant bug</name>
    <dbReference type="NCBI Taxonomy" id="30085"/>
    <lineage>
        <taxon>Eukaryota</taxon>
        <taxon>Metazoa</taxon>
        <taxon>Ecdysozoa</taxon>
        <taxon>Arthropoda</taxon>
        <taxon>Hexapoda</taxon>
        <taxon>Insecta</taxon>
        <taxon>Pterygota</taxon>
        <taxon>Neoptera</taxon>
        <taxon>Paraneoptera</taxon>
        <taxon>Hemiptera</taxon>
        <taxon>Heteroptera</taxon>
        <taxon>Panheteroptera</taxon>
        <taxon>Cimicomorpha</taxon>
        <taxon>Miridae</taxon>
        <taxon>Mirini</taxon>
        <taxon>Lygus</taxon>
    </lineage>
</organism>
<dbReference type="PANTHER" id="PTHR11461">
    <property type="entry name" value="SERINE PROTEASE INHIBITOR, SERPIN"/>
    <property type="match status" value="1"/>
</dbReference>
<dbReference type="InterPro" id="IPR036186">
    <property type="entry name" value="Serpin_sf"/>
</dbReference>
<dbReference type="InterPro" id="IPR023796">
    <property type="entry name" value="Serpin_dom"/>
</dbReference>
<dbReference type="GO" id="GO:0004867">
    <property type="term" value="F:serine-type endopeptidase inhibitor activity"/>
    <property type="evidence" value="ECO:0007669"/>
    <property type="project" value="InterPro"/>
</dbReference>
<evidence type="ECO:0000256" key="1">
    <source>
        <dbReference type="ARBA" id="ARBA00009500"/>
    </source>
</evidence>
<accession>A0A0A9YGB2</accession>
<dbReference type="GO" id="GO:0005615">
    <property type="term" value="C:extracellular space"/>
    <property type="evidence" value="ECO:0007669"/>
    <property type="project" value="InterPro"/>
</dbReference>
<dbReference type="InterPro" id="IPR042185">
    <property type="entry name" value="Serpin_sf_2"/>
</dbReference>
<reference evidence="3" key="1">
    <citation type="journal article" date="2014" name="PLoS ONE">
        <title>Transcriptome-Based Identification of ABC Transporters in the Western Tarnished Plant Bug Lygus hesperus.</title>
        <authorList>
            <person name="Hull J.J."/>
            <person name="Chaney K."/>
            <person name="Geib S.M."/>
            <person name="Fabrick J.A."/>
            <person name="Brent C.S."/>
            <person name="Walsh D."/>
            <person name="Lavine L.C."/>
        </authorList>
    </citation>
    <scope>NUCLEOTIDE SEQUENCE</scope>
</reference>
<dbReference type="InterPro" id="IPR000215">
    <property type="entry name" value="Serpin_fam"/>
</dbReference>
<evidence type="ECO:0000313" key="3">
    <source>
        <dbReference type="EMBL" id="JAG30671.1"/>
    </source>
</evidence>
<proteinExistence type="inferred from homology"/>
<dbReference type="PANTHER" id="PTHR11461:SF211">
    <property type="entry name" value="GH10112P-RELATED"/>
    <property type="match status" value="1"/>
</dbReference>
<evidence type="ECO:0000259" key="2">
    <source>
        <dbReference type="Pfam" id="PF00079"/>
    </source>
</evidence>
<feature type="non-terminal residue" evidence="3">
    <location>
        <position position="1"/>
    </location>
</feature>
<dbReference type="Pfam" id="PF00079">
    <property type="entry name" value="Serpin"/>
    <property type="match status" value="1"/>
</dbReference>
<dbReference type="SUPFAM" id="SSF56574">
    <property type="entry name" value="Serpins"/>
    <property type="match status" value="1"/>
</dbReference>
<reference evidence="3" key="2">
    <citation type="submission" date="2014-07" db="EMBL/GenBank/DDBJ databases">
        <authorList>
            <person name="Hull J."/>
        </authorList>
    </citation>
    <scope>NUCLEOTIDE SEQUENCE</scope>
</reference>
<comment type="similarity">
    <text evidence="1">Belongs to the serpin family.</text>
</comment>
<sequence length="113" mass="12707">HAEDEFESGKVEELDAWALDIPYQGERYSLLVLVPASDDGLDGLLKRLPGFSFYNIDKQLTKLRMSVCIPKLKFYSITKPKDSFIKSGITDLFNEEADLSGISGEKGLYLDEL</sequence>
<feature type="domain" description="Serpin" evidence="2">
    <location>
        <begin position="3"/>
        <end position="112"/>
    </location>
</feature>
<feature type="non-terminal residue" evidence="3">
    <location>
        <position position="113"/>
    </location>
</feature>
<protein>
    <submittedName>
        <fullName evidence="3">Serpin B3</fullName>
    </submittedName>
</protein>
<dbReference type="EMBL" id="GBHO01012933">
    <property type="protein sequence ID" value="JAG30671.1"/>
    <property type="molecule type" value="Transcribed_RNA"/>
</dbReference>
<dbReference type="AlphaFoldDB" id="A0A0A9YGB2"/>
<gene>
    <name evidence="3" type="primary">SERPINB3_2</name>
    <name evidence="3" type="ORF">CM83_105140</name>
</gene>